<reference evidence="5" key="1">
    <citation type="journal article" date="2017" name="Nat. Microbiol.">
        <title>Global analysis of biosynthetic gene clusters reveals vast potential of secondary metabolite production in Penicillium species.</title>
        <authorList>
            <person name="Nielsen J.C."/>
            <person name="Grijseels S."/>
            <person name="Prigent S."/>
            <person name="Ji B."/>
            <person name="Dainat J."/>
            <person name="Nielsen K.F."/>
            <person name="Frisvad J.C."/>
            <person name="Workman M."/>
            <person name="Nielsen J."/>
        </authorList>
    </citation>
    <scope>NUCLEOTIDE SEQUENCE [LARGE SCALE GENOMIC DNA]</scope>
    <source>
        <strain evidence="5">IBT 24891</strain>
    </source>
</reference>
<feature type="repeat" description="ANK" evidence="3">
    <location>
        <begin position="148"/>
        <end position="180"/>
    </location>
</feature>
<dbReference type="Pfam" id="PF12796">
    <property type="entry name" value="Ank_2"/>
    <property type="match status" value="2"/>
</dbReference>
<evidence type="ECO:0000256" key="2">
    <source>
        <dbReference type="ARBA" id="ARBA00023043"/>
    </source>
</evidence>
<keyword evidence="1" id="KW-0677">Repeat</keyword>
<evidence type="ECO:0000313" key="4">
    <source>
        <dbReference type="EMBL" id="OQE14948.1"/>
    </source>
</evidence>
<dbReference type="STRING" id="303698.A0A1V6SM63"/>
<dbReference type="SMART" id="SM00248">
    <property type="entry name" value="ANK"/>
    <property type="match status" value="7"/>
</dbReference>
<dbReference type="OrthoDB" id="341259at2759"/>
<dbReference type="PROSITE" id="PS50297">
    <property type="entry name" value="ANK_REP_REGION"/>
    <property type="match status" value="5"/>
</dbReference>
<comment type="caution">
    <text evidence="4">The sequence shown here is derived from an EMBL/GenBank/DDBJ whole genome shotgun (WGS) entry which is preliminary data.</text>
</comment>
<dbReference type="InterPro" id="IPR002110">
    <property type="entry name" value="Ankyrin_rpt"/>
</dbReference>
<dbReference type="PROSITE" id="PS50088">
    <property type="entry name" value="ANK_REPEAT"/>
    <property type="match status" value="6"/>
</dbReference>
<dbReference type="PANTHER" id="PTHR24173:SF83">
    <property type="entry name" value="SOCS BOX DOMAIN-CONTAINING PROTEIN"/>
    <property type="match status" value="1"/>
</dbReference>
<dbReference type="AlphaFoldDB" id="A0A1V6SM63"/>
<protein>
    <submittedName>
        <fullName evidence="4">Uncharacterized protein</fullName>
    </submittedName>
</protein>
<feature type="repeat" description="ANK" evidence="3">
    <location>
        <begin position="82"/>
        <end position="114"/>
    </location>
</feature>
<dbReference type="SUPFAM" id="SSF48403">
    <property type="entry name" value="Ankyrin repeat"/>
    <property type="match status" value="1"/>
</dbReference>
<gene>
    <name evidence="4" type="ORF">PENSTE_c031G06441</name>
</gene>
<keyword evidence="5" id="KW-1185">Reference proteome</keyword>
<feature type="repeat" description="ANK" evidence="3">
    <location>
        <begin position="250"/>
        <end position="282"/>
    </location>
</feature>
<dbReference type="Gene3D" id="1.25.40.20">
    <property type="entry name" value="Ankyrin repeat-containing domain"/>
    <property type="match status" value="1"/>
</dbReference>
<dbReference type="Proteomes" id="UP000191285">
    <property type="component" value="Unassembled WGS sequence"/>
</dbReference>
<accession>A0A1V6SM63</accession>
<organism evidence="4 5">
    <name type="scientific">Penicillium steckii</name>
    <dbReference type="NCBI Taxonomy" id="303698"/>
    <lineage>
        <taxon>Eukaryota</taxon>
        <taxon>Fungi</taxon>
        <taxon>Dikarya</taxon>
        <taxon>Ascomycota</taxon>
        <taxon>Pezizomycotina</taxon>
        <taxon>Eurotiomycetes</taxon>
        <taxon>Eurotiomycetidae</taxon>
        <taxon>Eurotiales</taxon>
        <taxon>Aspergillaceae</taxon>
        <taxon>Penicillium</taxon>
    </lineage>
</organism>
<feature type="repeat" description="ANK" evidence="3">
    <location>
        <begin position="115"/>
        <end position="147"/>
    </location>
</feature>
<evidence type="ECO:0000256" key="1">
    <source>
        <dbReference type="ARBA" id="ARBA00022737"/>
    </source>
</evidence>
<evidence type="ECO:0000256" key="3">
    <source>
        <dbReference type="PROSITE-ProRule" id="PRU00023"/>
    </source>
</evidence>
<feature type="repeat" description="ANK" evidence="3">
    <location>
        <begin position="181"/>
        <end position="213"/>
    </location>
</feature>
<dbReference type="InterPro" id="IPR036770">
    <property type="entry name" value="Ankyrin_rpt-contain_sf"/>
</dbReference>
<evidence type="ECO:0000313" key="5">
    <source>
        <dbReference type="Proteomes" id="UP000191285"/>
    </source>
</evidence>
<keyword evidence="2 3" id="KW-0040">ANK repeat</keyword>
<dbReference type="PANTHER" id="PTHR24173">
    <property type="entry name" value="ANKYRIN REPEAT CONTAINING"/>
    <property type="match status" value="1"/>
</dbReference>
<sequence>MPRSLQSLPPEIILGVLRCLNPVDQVSLSLLIHTEMVLTRQDVNCSDETGDTMIHHLARRDMPKTLERFIQRSLVSYTSNTHGQTPLHIAIEKHSSTTAEVLIQSGCPLDSPDDTGARPLHYAATTQNWKIALLLIEKGACPLYQDVTGQNPLHVAAANGNIDIVRLVLSCNIDIMQRDVNGLTPLHLSALSSDAEIAKLLVQHDPLIASLDLADQQGLSAFYHAAYWGNDSMLFYLLELGISVNSQSATGWTALHYAVQGGHERLVRRLLQANARVDISAQNIMKPIDLARMMKEDRIIKILSDFEPS</sequence>
<dbReference type="EMBL" id="MLKD01000031">
    <property type="protein sequence ID" value="OQE14948.1"/>
    <property type="molecule type" value="Genomic_DNA"/>
</dbReference>
<name>A0A1V6SM63_9EURO</name>
<feature type="repeat" description="ANK" evidence="3">
    <location>
        <begin position="217"/>
        <end position="249"/>
    </location>
</feature>
<proteinExistence type="predicted"/>